<gene>
    <name evidence="2" type="ORF">EWH70_29680</name>
</gene>
<dbReference type="AlphaFoldDB" id="A0A4Q7J1U9"/>
<dbReference type="Gene3D" id="3.40.80.10">
    <property type="entry name" value="Peptidoglycan recognition protein-like"/>
    <property type="match status" value="1"/>
</dbReference>
<dbReference type="GO" id="GO:0009253">
    <property type="term" value="P:peptidoglycan catabolic process"/>
    <property type="evidence" value="ECO:0007669"/>
    <property type="project" value="InterPro"/>
</dbReference>
<reference evidence="2 3" key="1">
    <citation type="submission" date="2019-02" db="EMBL/GenBank/DDBJ databases">
        <title>Draft genome sequence of Amycolatopsis sp. 8-3EHSu isolated from roots of Suaeda maritima.</title>
        <authorList>
            <person name="Duangmal K."/>
            <person name="Chantavorakit T."/>
        </authorList>
    </citation>
    <scope>NUCLEOTIDE SEQUENCE [LARGE SCALE GENOMIC DNA]</scope>
    <source>
        <strain evidence="2 3">8-3EHSu</strain>
    </source>
</reference>
<organism evidence="2 3">
    <name type="scientific">Amycolatopsis suaedae</name>
    <dbReference type="NCBI Taxonomy" id="2510978"/>
    <lineage>
        <taxon>Bacteria</taxon>
        <taxon>Bacillati</taxon>
        <taxon>Actinomycetota</taxon>
        <taxon>Actinomycetes</taxon>
        <taxon>Pseudonocardiales</taxon>
        <taxon>Pseudonocardiaceae</taxon>
        <taxon>Amycolatopsis</taxon>
    </lineage>
</organism>
<feature type="domain" description="N-acetylmuramoyl-L-alanine amidase" evidence="1">
    <location>
        <begin position="41"/>
        <end position="167"/>
    </location>
</feature>
<comment type="caution">
    <text evidence="2">The sequence shown here is derived from an EMBL/GenBank/DDBJ whole genome shotgun (WGS) entry which is preliminary data.</text>
</comment>
<name>A0A4Q7J1U9_9PSEU</name>
<proteinExistence type="predicted"/>
<dbReference type="SUPFAM" id="SSF55846">
    <property type="entry name" value="N-acetylmuramoyl-L-alanine amidase-like"/>
    <property type="match status" value="1"/>
</dbReference>
<evidence type="ECO:0000259" key="1">
    <source>
        <dbReference type="Pfam" id="PF01510"/>
    </source>
</evidence>
<keyword evidence="3" id="KW-1185">Reference proteome</keyword>
<dbReference type="InterPro" id="IPR002502">
    <property type="entry name" value="Amidase_domain"/>
</dbReference>
<protein>
    <submittedName>
        <fullName evidence="2">N-acetylmuramoyl-L-alanine amidase</fullName>
    </submittedName>
</protein>
<dbReference type="Proteomes" id="UP000292003">
    <property type="component" value="Unassembled WGS sequence"/>
</dbReference>
<accession>A0A4Q7J1U9</accession>
<dbReference type="Pfam" id="PF01510">
    <property type="entry name" value="Amidase_2"/>
    <property type="match status" value="1"/>
</dbReference>
<evidence type="ECO:0000313" key="2">
    <source>
        <dbReference type="EMBL" id="RZQ60466.1"/>
    </source>
</evidence>
<dbReference type="OrthoDB" id="5178799at2"/>
<dbReference type="GO" id="GO:0008745">
    <property type="term" value="F:N-acetylmuramoyl-L-alanine amidase activity"/>
    <property type="evidence" value="ECO:0007669"/>
    <property type="project" value="InterPro"/>
</dbReference>
<dbReference type="InterPro" id="IPR036505">
    <property type="entry name" value="Amidase/PGRP_sf"/>
</dbReference>
<dbReference type="EMBL" id="SFCC01000017">
    <property type="protein sequence ID" value="RZQ60466.1"/>
    <property type="molecule type" value="Genomic_DNA"/>
</dbReference>
<sequence length="287" mass="30123">MPGSVAAVVAELRRRGMTVHEWPGWQNRGNGDSADWCGGLVHHTGGSYSMAYALLADGRGGRDPLAGPLCNFAGNVDGTLTVIAAGVANHAGASGGKSMGPLPVTGRFNRRVMGLEICYPGDAPMRDAQYRAALVWARVVADVCGGGDIQRVRAHAETSVKGKWDPGYAEGKTIDMNKFRAEAAVAEGGDDMALDDVLGKRPDGVPFTVRDALANLYLGAFYGGGDSGARPVYKTVNAINDDLGKAHAQTGKTNGQLQVEQQKMLENLQKAVGDLQTSVASLAEKLK</sequence>
<evidence type="ECO:0000313" key="3">
    <source>
        <dbReference type="Proteomes" id="UP000292003"/>
    </source>
</evidence>
<dbReference type="RefSeq" id="WP_130478854.1">
    <property type="nucleotide sequence ID" value="NZ_SFCC01000017.1"/>
</dbReference>